<reference evidence="4" key="1">
    <citation type="journal article" date="2019" name="Int. J. Syst. Evol. Microbiol.">
        <title>The Global Catalogue of Microorganisms (GCM) 10K type strain sequencing project: providing services to taxonomists for standard genome sequencing and annotation.</title>
        <authorList>
            <consortium name="The Broad Institute Genomics Platform"/>
            <consortium name="The Broad Institute Genome Sequencing Center for Infectious Disease"/>
            <person name="Wu L."/>
            <person name="Ma J."/>
        </authorList>
    </citation>
    <scope>NUCLEOTIDE SEQUENCE [LARGE SCALE GENOMIC DNA]</scope>
    <source>
        <strain evidence="4">JCM 18200</strain>
    </source>
</reference>
<dbReference type="NCBIfam" id="TIGR01409">
    <property type="entry name" value="TAT_signal_seq"/>
    <property type="match status" value="1"/>
</dbReference>
<dbReference type="EMBL" id="BAABIQ010000006">
    <property type="protein sequence ID" value="GAA4786468.1"/>
    <property type="molecule type" value="Genomic_DNA"/>
</dbReference>
<dbReference type="Proteomes" id="UP001501411">
    <property type="component" value="Unassembled WGS sequence"/>
</dbReference>
<feature type="domain" description="Gfo/Idh/MocA-like oxidoreductase N-terminal" evidence="1">
    <location>
        <begin position="50"/>
        <end position="173"/>
    </location>
</feature>
<dbReference type="PANTHER" id="PTHR43818">
    <property type="entry name" value="BCDNA.GH03377"/>
    <property type="match status" value="1"/>
</dbReference>
<evidence type="ECO:0000313" key="3">
    <source>
        <dbReference type="EMBL" id="GAA4786468.1"/>
    </source>
</evidence>
<dbReference type="InterPro" id="IPR050463">
    <property type="entry name" value="Gfo/Idh/MocA_oxidrdct_glycsds"/>
</dbReference>
<dbReference type="Pfam" id="PF01408">
    <property type="entry name" value="GFO_IDH_MocA"/>
    <property type="match status" value="1"/>
</dbReference>
<dbReference type="Pfam" id="PF19051">
    <property type="entry name" value="GFO_IDH_MocA_C2"/>
    <property type="match status" value="1"/>
</dbReference>
<dbReference type="Gene3D" id="3.40.50.720">
    <property type="entry name" value="NAD(P)-binding Rossmann-like Domain"/>
    <property type="match status" value="1"/>
</dbReference>
<dbReference type="InterPro" id="IPR006311">
    <property type="entry name" value="TAT_signal"/>
</dbReference>
<sequence>MDESMNKKSNSRRTFLKHATVLGTGVAVGGILPGFSAKSYGRIIGANEKINVAMMGVNSRGFALASNFSSQSNCEVIYIADVDERAAAKCKAEVVKNQSAAPTLKTDFRKALEDKQVDALVVAAPDHWHAPAAILASKAGKHVYLEKPCSHNPHEGELLVAVSKKYGNVIQMGNQRRSWPKVAQAIKELHEGIIGKPYMAKTWYTNNRDTIGIGKKTKVPAWLDFELWQGPAPRRDFQDNLLHYNWHWFWHWGTGEALNNGTHMVDLARWGLQVDFPTRVTSTGGRYRYQDDWETPDTQLITWDYGDKGMMSWEGRSCNGRTNEGESVGVIFYGETGALQILGGNAYQIFDLKNKLIKEVKNDVAIDPRNKTSPSQSLDAIHIQNFFDGIKKGAPLAADISSGYISTVLVQIGNIAQRTSGLLEIDSSNGHILHDEEAQQYWKRTYEKGWEPTLS</sequence>
<dbReference type="SUPFAM" id="SSF51735">
    <property type="entry name" value="NAD(P)-binding Rossmann-fold domains"/>
    <property type="match status" value="1"/>
</dbReference>
<organism evidence="3 4">
    <name type="scientific">Olivibacter ginsenosidimutans</name>
    <dbReference type="NCBI Taxonomy" id="1176537"/>
    <lineage>
        <taxon>Bacteria</taxon>
        <taxon>Pseudomonadati</taxon>
        <taxon>Bacteroidota</taxon>
        <taxon>Sphingobacteriia</taxon>
        <taxon>Sphingobacteriales</taxon>
        <taxon>Sphingobacteriaceae</taxon>
        <taxon>Olivibacter</taxon>
    </lineage>
</organism>
<dbReference type="InterPro" id="IPR036291">
    <property type="entry name" value="NAD(P)-bd_dom_sf"/>
</dbReference>
<dbReference type="Gene3D" id="3.30.360.10">
    <property type="entry name" value="Dihydrodipicolinate Reductase, domain 2"/>
    <property type="match status" value="1"/>
</dbReference>
<dbReference type="PANTHER" id="PTHR43818:SF5">
    <property type="entry name" value="OXIDOREDUCTASE FAMILY PROTEIN"/>
    <property type="match status" value="1"/>
</dbReference>
<name>A0ABP9AVF5_9SPHI</name>
<dbReference type="SUPFAM" id="SSF55347">
    <property type="entry name" value="Glyceraldehyde-3-phosphate dehydrogenase-like, C-terminal domain"/>
    <property type="match status" value="1"/>
</dbReference>
<proteinExistence type="predicted"/>
<comment type="caution">
    <text evidence="3">The sequence shown here is derived from an EMBL/GenBank/DDBJ whole genome shotgun (WGS) entry which is preliminary data.</text>
</comment>
<dbReference type="PROSITE" id="PS51318">
    <property type="entry name" value="TAT"/>
    <property type="match status" value="1"/>
</dbReference>
<dbReference type="InterPro" id="IPR000683">
    <property type="entry name" value="Gfo/Idh/MocA-like_OxRdtase_N"/>
</dbReference>
<keyword evidence="4" id="KW-1185">Reference proteome</keyword>
<evidence type="ECO:0000313" key="4">
    <source>
        <dbReference type="Proteomes" id="UP001501411"/>
    </source>
</evidence>
<protein>
    <submittedName>
        <fullName evidence="3">Gfo/Idh/MocA family oxidoreductase</fullName>
    </submittedName>
</protein>
<evidence type="ECO:0000259" key="1">
    <source>
        <dbReference type="Pfam" id="PF01408"/>
    </source>
</evidence>
<dbReference type="InterPro" id="IPR019546">
    <property type="entry name" value="TAT_signal_bac_arc"/>
</dbReference>
<dbReference type="InterPro" id="IPR043906">
    <property type="entry name" value="Gfo/Idh/MocA_OxRdtase_bact_C"/>
</dbReference>
<evidence type="ECO:0000259" key="2">
    <source>
        <dbReference type="Pfam" id="PF19051"/>
    </source>
</evidence>
<gene>
    <name evidence="3" type="ORF">GCM10023231_13090</name>
</gene>
<feature type="domain" description="Gfo/Idh/MocA-like oxidoreductase bacterial type C-terminal" evidence="2">
    <location>
        <begin position="215"/>
        <end position="450"/>
    </location>
</feature>
<accession>A0ABP9AVF5</accession>